<dbReference type="Proteomes" id="UP000008311">
    <property type="component" value="Unassembled WGS sequence"/>
</dbReference>
<sequence>MMDNFAMPKAQGMFPLLKEGRIVTAMNRDIRLQMIAADDVGAFAVAAFADPARFHGQDIDMAAEALTMEETAAVLNRVLCKSVTAQSVSPAEAESVGRMGKGWVRTQEWTNEVGYRADIDALKRWGIPLTSLADWVKRHAAEIVIEV</sequence>
<dbReference type="Gene3D" id="3.90.25.10">
    <property type="entry name" value="UDP-galactose 4-epimerase, domain 1"/>
    <property type="match status" value="1"/>
</dbReference>
<accession>B9TA15</accession>
<evidence type="ECO:0000256" key="1">
    <source>
        <dbReference type="ARBA" id="ARBA00006328"/>
    </source>
</evidence>
<dbReference type="InParanoid" id="B9TA15"/>
<protein>
    <recommendedName>
        <fullName evidence="3">NmrA-like domain-containing protein</fullName>
    </recommendedName>
</protein>
<dbReference type="EMBL" id="EQ975516">
    <property type="protein sequence ID" value="EEF27299.1"/>
    <property type="molecule type" value="Genomic_DNA"/>
</dbReference>
<reference evidence="5" key="1">
    <citation type="journal article" date="2010" name="Nat. Biotechnol.">
        <title>Draft genome sequence of the oilseed species Ricinus communis.</title>
        <authorList>
            <person name="Chan A.P."/>
            <person name="Crabtree J."/>
            <person name="Zhao Q."/>
            <person name="Lorenzi H."/>
            <person name="Orvis J."/>
            <person name="Puiu D."/>
            <person name="Melake-Berhan A."/>
            <person name="Jones K.M."/>
            <person name="Redman J."/>
            <person name="Chen G."/>
            <person name="Cahoon E.B."/>
            <person name="Gedil M."/>
            <person name="Stanke M."/>
            <person name="Haas B.J."/>
            <person name="Wortman J.R."/>
            <person name="Fraser-Liggett C.M."/>
            <person name="Ravel J."/>
            <person name="Rabinowicz P.D."/>
        </authorList>
    </citation>
    <scope>NUCLEOTIDE SEQUENCE [LARGE SCALE GENOMIC DNA]</scope>
    <source>
        <strain evidence="5">cv. Hale</strain>
    </source>
</reference>
<proteinExistence type="inferred from homology"/>
<keyword evidence="5" id="KW-1185">Reference proteome</keyword>
<dbReference type="SUPFAM" id="SSF51735">
    <property type="entry name" value="NAD(P)-binding Rossmann-fold domains"/>
    <property type="match status" value="1"/>
</dbReference>
<name>B9TA15_RICCO</name>
<comment type="similarity">
    <text evidence="1">Belongs to the NmrA-type oxidoreductase family.</text>
</comment>
<dbReference type="InterPro" id="IPR008030">
    <property type="entry name" value="NmrA-like"/>
</dbReference>
<dbReference type="InterPro" id="IPR051164">
    <property type="entry name" value="NmrA-like_oxidored"/>
</dbReference>
<dbReference type="PANTHER" id="PTHR42748:SF7">
    <property type="entry name" value="NMRA LIKE REDOX SENSOR 1-RELATED"/>
    <property type="match status" value="1"/>
</dbReference>
<gene>
    <name evidence="4" type="ORF">RCOM_0002830</name>
</gene>
<evidence type="ECO:0000259" key="3">
    <source>
        <dbReference type="Pfam" id="PF05368"/>
    </source>
</evidence>
<dbReference type="Pfam" id="PF05368">
    <property type="entry name" value="NmrA"/>
    <property type="match status" value="1"/>
</dbReference>
<evidence type="ECO:0000313" key="5">
    <source>
        <dbReference type="Proteomes" id="UP000008311"/>
    </source>
</evidence>
<dbReference type="Gene3D" id="3.40.50.720">
    <property type="entry name" value="NAD(P)-binding Rossmann-like Domain"/>
    <property type="match status" value="1"/>
</dbReference>
<dbReference type="AlphaFoldDB" id="B9TA15"/>
<evidence type="ECO:0000313" key="4">
    <source>
        <dbReference type="EMBL" id="EEF27299.1"/>
    </source>
</evidence>
<evidence type="ECO:0000256" key="2">
    <source>
        <dbReference type="ARBA" id="ARBA00022857"/>
    </source>
</evidence>
<dbReference type="GO" id="GO:0009807">
    <property type="term" value="P:lignan biosynthetic process"/>
    <property type="evidence" value="ECO:0007669"/>
    <property type="project" value="UniProtKB-ARBA"/>
</dbReference>
<keyword evidence="2" id="KW-0521">NADP</keyword>
<feature type="domain" description="NmrA-like" evidence="3">
    <location>
        <begin position="7"/>
        <end position="121"/>
    </location>
</feature>
<dbReference type="PANTHER" id="PTHR42748">
    <property type="entry name" value="NITROGEN METABOLITE REPRESSION PROTEIN NMRA FAMILY MEMBER"/>
    <property type="match status" value="1"/>
</dbReference>
<dbReference type="InterPro" id="IPR036291">
    <property type="entry name" value="NAD(P)-bd_dom_sf"/>
</dbReference>
<organism evidence="4 5">
    <name type="scientific">Ricinus communis</name>
    <name type="common">Castor bean</name>
    <dbReference type="NCBI Taxonomy" id="3988"/>
    <lineage>
        <taxon>Eukaryota</taxon>
        <taxon>Viridiplantae</taxon>
        <taxon>Streptophyta</taxon>
        <taxon>Embryophyta</taxon>
        <taxon>Tracheophyta</taxon>
        <taxon>Spermatophyta</taxon>
        <taxon>Magnoliopsida</taxon>
        <taxon>eudicotyledons</taxon>
        <taxon>Gunneridae</taxon>
        <taxon>Pentapetalae</taxon>
        <taxon>rosids</taxon>
        <taxon>fabids</taxon>
        <taxon>Malpighiales</taxon>
        <taxon>Euphorbiaceae</taxon>
        <taxon>Acalyphoideae</taxon>
        <taxon>Acalypheae</taxon>
        <taxon>Ricinus</taxon>
    </lineage>
</organism>